<comment type="caution">
    <text evidence="1">The sequence shown here is derived from an EMBL/GenBank/DDBJ whole genome shotgun (WGS) entry which is preliminary data.</text>
</comment>
<sequence length="230" mass="26301">MSNQENNTISSDQHGGCLDLCIDSTVSWPNGHELKVFFMNPSEYSQELITIVKLAAKTWETYANIKIIFVNDQESSDIRISLQSTQGDGVRGWSVLGRHCESRRYDEPTMSVSVGRLAHRKAIRSVALHEWGHSLGIIHEHSSPACQIVWDRDVVISHCGGNLHKANTNYFFRAEENKTRYSPFDPESIMIYNIKQIFMKNYIETRRGEDLSDTDKQWAGIFYPFPGTIQ</sequence>
<protein>
    <submittedName>
        <fullName evidence="1">Uncharacterized protein</fullName>
    </submittedName>
</protein>
<dbReference type="Proteomes" id="UP001497680">
    <property type="component" value="Unassembled WGS sequence"/>
</dbReference>
<reference evidence="1 2" key="1">
    <citation type="journal article" date="2022" name="New Phytol.">
        <title>Ecological generalism drives hyperdiversity of secondary metabolite gene clusters in xylarialean endophytes.</title>
        <authorList>
            <person name="Franco M.E.E."/>
            <person name="Wisecaver J.H."/>
            <person name="Arnold A.E."/>
            <person name="Ju Y.M."/>
            <person name="Slot J.C."/>
            <person name="Ahrendt S."/>
            <person name="Moore L.P."/>
            <person name="Eastman K.E."/>
            <person name="Scott K."/>
            <person name="Konkel Z."/>
            <person name="Mondo S.J."/>
            <person name="Kuo A."/>
            <person name="Hayes R.D."/>
            <person name="Haridas S."/>
            <person name="Andreopoulos B."/>
            <person name="Riley R."/>
            <person name="LaButti K."/>
            <person name="Pangilinan J."/>
            <person name="Lipzen A."/>
            <person name="Amirebrahimi M."/>
            <person name="Yan J."/>
            <person name="Adam C."/>
            <person name="Keymanesh K."/>
            <person name="Ng V."/>
            <person name="Louie K."/>
            <person name="Northen T."/>
            <person name="Drula E."/>
            <person name="Henrissat B."/>
            <person name="Hsieh H.M."/>
            <person name="Youens-Clark K."/>
            <person name="Lutzoni F."/>
            <person name="Miadlikowska J."/>
            <person name="Eastwood D.C."/>
            <person name="Hamelin R.C."/>
            <person name="Grigoriev I.V."/>
            <person name="U'Ren J.M."/>
        </authorList>
    </citation>
    <scope>NUCLEOTIDE SEQUENCE [LARGE SCALE GENOMIC DNA]</scope>
    <source>
        <strain evidence="1 2">ER1909</strain>
    </source>
</reference>
<keyword evidence="2" id="KW-1185">Reference proteome</keyword>
<organism evidence="1 2">
    <name type="scientific">Hypoxylon rubiginosum</name>
    <dbReference type="NCBI Taxonomy" id="110542"/>
    <lineage>
        <taxon>Eukaryota</taxon>
        <taxon>Fungi</taxon>
        <taxon>Dikarya</taxon>
        <taxon>Ascomycota</taxon>
        <taxon>Pezizomycotina</taxon>
        <taxon>Sordariomycetes</taxon>
        <taxon>Xylariomycetidae</taxon>
        <taxon>Xylariales</taxon>
        <taxon>Hypoxylaceae</taxon>
        <taxon>Hypoxylon</taxon>
    </lineage>
</organism>
<evidence type="ECO:0000313" key="1">
    <source>
        <dbReference type="EMBL" id="KAI6085761.1"/>
    </source>
</evidence>
<proteinExistence type="predicted"/>
<dbReference type="EMBL" id="MU394322">
    <property type="protein sequence ID" value="KAI6085761.1"/>
    <property type="molecule type" value="Genomic_DNA"/>
</dbReference>
<name>A0ACC0CZQ9_9PEZI</name>
<gene>
    <name evidence="1" type="ORF">F4821DRAFT_145018</name>
</gene>
<evidence type="ECO:0000313" key="2">
    <source>
        <dbReference type="Proteomes" id="UP001497680"/>
    </source>
</evidence>
<accession>A0ACC0CZQ9</accession>